<evidence type="ECO:0000313" key="3">
    <source>
        <dbReference type="EMBL" id="WOJ93660.1"/>
    </source>
</evidence>
<name>A0ABZ0I575_9GAMM</name>
<gene>
    <name evidence="3" type="ORF">R0135_00485</name>
</gene>
<accession>A0ABZ0I575</accession>
<dbReference type="InterPro" id="IPR007655">
    <property type="entry name" value="Slam_C"/>
</dbReference>
<dbReference type="Proteomes" id="UP001626537">
    <property type="component" value="Chromosome"/>
</dbReference>
<evidence type="ECO:0000259" key="2">
    <source>
        <dbReference type="Pfam" id="PF04575"/>
    </source>
</evidence>
<dbReference type="Pfam" id="PF04575">
    <property type="entry name" value="SlipAM"/>
    <property type="match status" value="1"/>
</dbReference>
<dbReference type="RefSeq" id="WP_407348304.1">
    <property type="nucleotide sequence ID" value="NZ_CP136864.1"/>
</dbReference>
<reference evidence="3 4" key="1">
    <citation type="submission" date="2023-10" db="EMBL/GenBank/DDBJ databases">
        <title>Two novel species belonging to the OM43/NOR5 clade.</title>
        <authorList>
            <person name="Park M."/>
        </authorList>
    </citation>
    <scope>NUCLEOTIDE SEQUENCE [LARGE SCALE GENOMIC DNA]</scope>
    <source>
        <strain evidence="3 4">IMCC43200</strain>
    </source>
</reference>
<dbReference type="EMBL" id="CP136864">
    <property type="protein sequence ID" value="WOJ93660.1"/>
    <property type="molecule type" value="Genomic_DNA"/>
</dbReference>
<feature type="signal peptide" evidence="1">
    <location>
        <begin position="1"/>
        <end position="26"/>
    </location>
</feature>
<evidence type="ECO:0000256" key="1">
    <source>
        <dbReference type="SAM" id="SignalP"/>
    </source>
</evidence>
<proteinExistence type="predicted"/>
<feature type="domain" description="Surface lipoprotein assembly modifier C-terminal" evidence="2">
    <location>
        <begin position="66"/>
        <end position="272"/>
    </location>
</feature>
<organism evidence="3 4">
    <name type="scientific">Congregibacter variabilis</name>
    <dbReference type="NCBI Taxonomy" id="3081200"/>
    <lineage>
        <taxon>Bacteria</taxon>
        <taxon>Pseudomonadati</taxon>
        <taxon>Pseudomonadota</taxon>
        <taxon>Gammaproteobacteria</taxon>
        <taxon>Cellvibrionales</taxon>
        <taxon>Halieaceae</taxon>
        <taxon>Congregibacter</taxon>
    </lineage>
</organism>
<keyword evidence="1" id="KW-0732">Signal</keyword>
<sequence>MPSTAPRQIRTLLAALCLLWSASIVAQEPTTGTPSKTRWRAEVGLGGEYDTNVSVDEVDLSSGQSDYAAIIDLELGVKRTLSERTEASLNYNASQSSYQEFSAVDRLTHILGADINTDLGKSNASLSAYYIDSRLDGDAFLKYTRISPSLSGFLSRRWFARGAYVYSEREIDNRSSRDAETQTGEADIYFFHRGLRSYFNLGYRYRDEDAVADELDFDAHSLKLRYIRRLDLWDRKVKLEAALRYEVRNYSSDEPTINEPRKDDRMRVKFDLELPMTQKLNWQWYLSYGDYISNLPRADFTQTIFGTRLQYSW</sequence>
<keyword evidence="4" id="KW-1185">Reference proteome</keyword>
<feature type="chain" id="PRO_5046763110" evidence="1">
    <location>
        <begin position="27"/>
        <end position="313"/>
    </location>
</feature>
<protein>
    <submittedName>
        <fullName evidence="3">Surface lipoprotein assembly modifier</fullName>
    </submittedName>
</protein>
<evidence type="ECO:0000313" key="4">
    <source>
        <dbReference type="Proteomes" id="UP001626537"/>
    </source>
</evidence>
<keyword evidence="3" id="KW-0449">Lipoprotein</keyword>